<comment type="subcellular location">
    <subcellularLocation>
        <location evidence="1">Nucleus</location>
    </subcellularLocation>
</comment>
<dbReference type="OrthoDB" id="191651at2759"/>
<organism evidence="8 9">
    <name type="scientific">Lactuca sativa</name>
    <name type="common">Garden lettuce</name>
    <dbReference type="NCBI Taxonomy" id="4236"/>
    <lineage>
        <taxon>Eukaryota</taxon>
        <taxon>Viridiplantae</taxon>
        <taxon>Streptophyta</taxon>
        <taxon>Embryophyta</taxon>
        <taxon>Tracheophyta</taxon>
        <taxon>Spermatophyta</taxon>
        <taxon>Magnoliopsida</taxon>
        <taxon>eudicotyledons</taxon>
        <taxon>Gunneridae</taxon>
        <taxon>Pentapetalae</taxon>
        <taxon>asterids</taxon>
        <taxon>campanulids</taxon>
        <taxon>Asterales</taxon>
        <taxon>Asteraceae</taxon>
        <taxon>Cichorioideae</taxon>
        <taxon>Cichorieae</taxon>
        <taxon>Lactucinae</taxon>
        <taxon>Lactuca</taxon>
    </lineage>
</organism>
<dbReference type="InterPro" id="IPR013085">
    <property type="entry name" value="U1-CZ_Znf_C2H2"/>
</dbReference>
<keyword evidence="4" id="KW-0862">Zinc</keyword>
<protein>
    <recommendedName>
        <fullName evidence="7">Matrin-type domain-containing protein</fullName>
    </recommendedName>
</protein>
<dbReference type="Pfam" id="PF06220">
    <property type="entry name" value="zf-U1"/>
    <property type="match status" value="1"/>
</dbReference>
<feature type="domain" description="Matrin-type" evidence="7">
    <location>
        <begin position="11"/>
        <end position="42"/>
    </location>
</feature>
<keyword evidence="3" id="KW-0863">Zinc-finger</keyword>
<name>A0A9R1VF08_LACSA</name>
<feature type="compositionally biased region" description="Low complexity" evidence="6">
    <location>
        <begin position="169"/>
        <end position="186"/>
    </location>
</feature>
<gene>
    <name evidence="8" type="ORF">LSAT_V11C500270960</name>
</gene>
<evidence type="ECO:0000256" key="1">
    <source>
        <dbReference type="ARBA" id="ARBA00004123"/>
    </source>
</evidence>
<dbReference type="InterPro" id="IPR041591">
    <property type="entry name" value="OCRE"/>
</dbReference>
<dbReference type="Proteomes" id="UP000235145">
    <property type="component" value="Unassembled WGS sequence"/>
</dbReference>
<evidence type="ECO:0000313" key="8">
    <source>
        <dbReference type="EMBL" id="KAJ0205171.1"/>
    </source>
</evidence>
<dbReference type="AlphaFoldDB" id="A0A9R1VF08"/>
<dbReference type="GO" id="GO:0003723">
    <property type="term" value="F:RNA binding"/>
    <property type="evidence" value="ECO:0000318"/>
    <property type="project" value="GO_Central"/>
</dbReference>
<dbReference type="GO" id="GO:0008270">
    <property type="term" value="F:zinc ion binding"/>
    <property type="evidence" value="ECO:0007669"/>
    <property type="project" value="UniProtKB-KW"/>
</dbReference>
<dbReference type="GO" id="GO:0000398">
    <property type="term" value="P:mRNA splicing, via spliceosome"/>
    <property type="evidence" value="ECO:0007669"/>
    <property type="project" value="InterPro"/>
</dbReference>
<evidence type="ECO:0000259" key="7">
    <source>
        <dbReference type="PROSITE" id="PS50171"/>
    </source>
</evidence>
<sequence>MTEYWVSQGKKWCDLCKIFISNNPSSIKNHELGTRHKDNVTKRLSNMREEKVAKDKEKKETARVLTKIEEKASLSYQKDISTFQKARDTNANSLGGSGGIGDGSTMSGEWEHDTTSGYYYNQTNACYYDPNSGFYYTDALGKWVALQEALASTTKLSSGPIQKKPNIATSSSSSSLPSKTQPPTQSANRPSSIYINKRKRPDYSKPKVVSQEEAAALKAREAARKRVQEREKSSLGLYKH</sequence>
<dbReference type="Gene3D" id="3.30.160.60">
    <property type="entry name" value="Classic Zinc Finger"/>
    <property type="match status" value="1"/>
</dbReference>
<dbReference type="InterPro" id="IPR040023">
    <property type="entry name" value="WBP4"/>
</dbReference>
<dbReference type="GO" id="GO:0071011">
    <property type="term" value="C:precatalytic spliceosome"/>
    <property type="evidence" value="ECO:0000318"/>
    <property type="project" value="GO_Central"/>
</dbReference>
<evidence type="ECO:0000256" key="3">
    <source>
        <dbReference type="ARBA" id="ARBA00022771"/>
    </source>
</evidence>
<evidence type="ECO:0000256" key="4">
    <source>
        <dbReference type="ARBA" id="ARBA00022833"/>
    </source>
</evidence>
<dbReference type="InterPro" id="IPR003604">
    <property type="entry name" value="Matrin/U1-like-C_Znf_C2H2"/>
</dbReference>
<dbReference type="EMBL" id="NBSK02000005">
    <property type="protein sequence ID" value="KAJ0205171.1"/>
    <property type="molecule type" value="Genomic_DNA"/>
</dbReference>
<evidence type="ECO:0000256" key="6">
    <source>
        <dbReference type="SAM" id="MobiDB-lite"/>
    </source>
</evidence>
<dbReference type="SMART" id="SM00451">
    <property type="entry name" value="ZnF_U1"/>
    <property type="match status" value="1"/>
</dbReference>
<dbReference type="SUPFAM" id="SSF57667">
    <property type="entry name" value="beta-beta-alpha zinc fingers"/>
    <property type="match status" value="1"/>
</dbReference>
<evidence type="ECO:0000313" key="9">
    <source>
        <dbReference type="Proteomes" id="UP000235145"/>
    </source>
</evidence>
<dbReference type="PANTHER" id="PTHR13173:SF10">
    <property type="entry name" value="WW DOMAIN-BINDING PROTEIN 4"/>
    <property type="match status" value="1"/>
</dbReference>
<dbReference type="PANTHER" id="PTHR13173">
    <property type="entry name" value="WW DOMAIN BINDING PROTEIN 4"/>
    <property type="match status" value="1"/>
</dbReference>
<feature type="compositionally biased region" description="Basic and acidic residues" evidence="6">
    <location>
        <begin position="218"/>
        <end position="233"/>
    </location>
</feature>
<evidence type="ECO:0000256" key="5">
    <source>
        <dbReference type="ARBA" id="ARBA00023242"/>
    </source>
</evidence>
<comment type="caution">
    <text evidence="8">The sequence shown here is derived from an EMBL/GenBank/DDBJ whole genome shotgun (WGS) entry which is preliminary data.</text>
</comment>
<dbReference type="InterPro" id="IPR036236">
    <property type="entry name" value="Znf_C2H2_sf"/>
</dbReference>
<accession>A0A9R1VF08</accession>
<dbReference type="GO" id="GO:0008380">
    <property type="term" value="P:RNA splicing"/>
    <property type="evidence" value="ECO:0000318"/>
    <property type="project" value="GO_Central"/>
</dbReference>
<dbReference type="InterPro" id="IPR000690">
    <property type="entry name" value="Matrin/U1-C_Znf_C2H2"/>
</dbReference>
<dbReference type="PROSITE" id="PS50171">
    <property type="entry name" value="ZF_MATRIN"/>
    <property type="match status" value="1"/>
</dbReference>
<proteinExistence type="predicted"/>
<keyword evidence="2" id="KW-0479">Metal-binding</keyword>
<dbReference type="Pfam" id="PF17780">
    <property type="entry name" value="OCRE"/>
    <property type="match status" value="1"/>
</dbReference>
<feature type="region of interest" description="Disordered" evidence="6">
    <location>
        <begin position="154"/>
        <end position="240"/>
    </location>
</feature>
<keyword evidence="9" id="KW-1185">Reference proteome</keyword>
<evidence type="ECO:0000256" key="2">
    <source>
        <dbReference type="ARBA" id="ARBA00022723"/>
    </source>
</evidence>
<reference evidence="8 9" key="1">
    <citation type="journal article" date="2017" name="Nat. Commun.">
        <title>Genome assembly with in vitro proximity ligation data and whole-genome triplication in lettuce.</title>
        <authorList>
            <person name="Reyes-Chin-Wo S."/>
            <person name="Wang Z."/>
            <person name="Yang X."/>
            <person name="Kozik A."/>
            <person name="Arikit S."/>
            <person name="Song C."/>
            <person name="Xia L."/>
            <person name="Froenicke L."/>
            <person name="Lavelle D.O."/>
            <person name="Truco M.J."/>
            <person name="Xia R."/>
            <person name="Zhu S."/>
            <person name="Xu C."/>
            <person name="Xu H."/>
            <person name="Xu X."/>
            <person name="Cox K."/>
            <person name="Korf I."/>
            <person name="Meyers B.C."/>
            <person name="Michelmore R.W."/>
        </authorList>
    </citation>
    <scope>NUCLEOTIDE SEQUENCE [LARGE SCALE GENOMIC DNA]</scope>
    <source>
        <strain evidence="9">cv. Salinas</strain>
        <tissue evidence="8">Seedlings</tissue>
    </source>
</reference>
<keyword evidence="5" id="KW-0539">Nucleus</keyword>